<reference evidence="2" key="1">
    <citation type="submission" date="2020-05" db="EMBL/GenBank/DDBJ databases">
        <title>Phylogenomic resolution of chytrid fungi.</title>
        <authorList>
            <person name="Stajich J.E."/>
            <person name="Amses K."/>
            <person name="Simmons R."/>
            <person name="Seto K."/>
            <person name="Myers J."/>
            <person name="Bonds A."/>
            <person name="Quandt C.A."/>
            <person name="Barry K."/>
            <person name="Liu P."/>
            <person name="Grigoriev I."/>
            <person name="Longcore J.E."/>
            <person name="James T.Y."/>
        </authorList>
    </citation>
    <scope>NUCLEOTIDE SEQUENCE</scope>
    <source>
        <strain evidence="2">JEL0379</strain>
    </source>
</reference>
<organism evidence="2 3">
    <name type="scientific">Geranomyces variabilis</name>
    <dbReference type="NCBI Taxonomy" id="109894"/>
    <lineage>
        <taxon>Eukaryota</taxon>
        <taxon>Fungi</taxon>
        <taxon>Fungi incertae sedis</taxon>
        <taxon>Chytridiomycota</taxon>
        <taxon>Chytridiomycota incertae sedis</taxon>
        <taxon>Chytridiomycetes</taxon>
        <taxon>Spizellomycetales</taxon>
        <taxon>Powellomycetaceae</taxon>
        <taxon>Geranomyces</taxon>
    </lineage>
</organism>
<feature type="compositionally biased region" description="Basic and acidic residues" evidence="1">
    <location>
        <begin position="170"/>
        <end position="194"/>
    </location>
</feature>
<accession>A0AAD5TP93</accession>
<proteinExistence type="predicted"/>
<feature type="region of interest" description="Disordered" evidence="1">
    <location>
        <begin position="160"/>
        <end position="209"/>
    </location>
</feature>
<dbReference type="Proteomes" id="UP001212152">
    <property type="component" value="Unassembled WGS sequence"/>
</dbReference>
<gene>
    <name evidence="2" type="ORF">HDU87_002047</name>
</gene>
<keyword evidence="3" id="KW-1185">Reference proteome</keyword>
<comment type="caution">
    <text evidence="2">The sequence shown here is derived from an EMBL/GenBank/DDBJ whole genome shotgun (WGS) entry which is preliminary data.</text>
</comment>
<dbReference type="EMBL" id="JADGJQ010000016">
    <property type="protein sequence ID" value="KAJ3180538.1"/>
    <property type="molecule type" value="Genomic_DNA"/>
</dbReference>
<sequence>MPKQTHTFIPQPGTFCKAIVAIPSGVSTASYSQHSRESGYGDSVIPESRLCYVRGRLGNTFSVHFCTGFGGRDITTQFYDHPEKRNRFLALAPTPSHNEHAALGTENGWDRTPAYICLYPAIQVTMTRTRKASHPVPNVPSEERARLDDLIDTLAMMDLPGAADEDDHDDKDSEEEHKKGEEEHHDDERYDKDFPSGGMVASGSKRSAPRYSCSSAVQHWAYEVAGIESNSSQHGDGAASRDDDDWSQVSGFSPQDFLAAREDRIEQVHVIFSDDLNDVIMTEEDPAGMFLREARHFGSITVL</sequence>
<dbReference type="AlphaFoldDB" id="A0AAD5TP93"/>
<name>A0AAD5TP93_9FUNG</name>
<evidence type="ECO:0000256" key="1">
    <source>
        <dbReference type="SAM" id="MobiDB-lite"/>
    </source>
</evidence>
<protein>
    <submittedName>
        <fullName evidence="2">Uncharacterized protein</fullName>
    </submittedName>
</protein>
<feature type="region of interest" description="Disordered" evidence="1">
    <location>
        <begin position="230"/>
        <end position="249"/>
    </location>
</feature>
<evidence type="ECO:0000313" key="2">
    <source>
        <dbReference type="EMBL" id="KAJ3180538.1"/>
    </source>
</evidence>
<evidence type="ECO:0000313" key="3">
    <source>
        <dbReference type="Proteomes" id="UP001212152"/>
    </source>
</evidence>